<protein>
    <submittedName>
        <fullName evidence="3">TolC family protein</fullName>
    </submittedName>
</protein>
<evidence type="ECO:0000313" key="4">
    <source>
        <dbReference type="Proteomes" id="UP000518300"/>
    </source>
</evidence>
<keyword evidence="2" id="KW-0732">Signal</keyword>
<evidence type="ECO:0000256" key="2">
    <source>
        <dbReference type="SAM" id="SignalP"/>
    </source>
</evidence>
<dbReference type="Pfam" id="PF02321">
    <property type="entry name" value="OEP"/>
    <property type="match status" value="2"/>
</dbReference>
<evidence type="ECO:0000313" key="3">
    <source>
        <dbReference type="EMBL" id="NMO14620.1"/>
    </source>
</evidence>
<feature type="signal peptide" evidence="2">
    <location>
        <begin position="1"/>
        <end position="25"/>
    </location>
</feature>
<gene>
    <name evidence="3" type="ORF">HG543_07070</name>
</gene>
<evidence type="ECO:0000256" key="1">
    <source>
        <dbReference type="ARBA" id="ARBA00007613"/>
    </source>
</evidence>
<keyword evidence="4" id="KW-1185">Reference proteome</keyword>
<dbReference type="GO" id="GO:0015562">
    <property type="term" value="F:efflux transmembrane transporter activity"/>
    <property type="evidence" value="ECO:0007669"/>
    <property type="project" value="InterPro"/>
</dbReference>
<dbReference type="RefSeq" id="WP_169343917.1">
    <property type="nucleotide sequence ID" value="NZ_JABBJJ010000022.1"/>
</dbReference>
<sequence>MPRSEKRSGVLLLAWVLLVALPAHAAERALTLDEALRLALERNPDVRAVEAEVGAARARQAGASLLLRNNPELEAALGPRRDGGDSTMQYGVSLTQPVEVGGQRAARREEAQALHIAAEARLVAQRVSLVAQVREAFGRALAAGAQVELAAEAVELAGQALQAAEERYREGDASRIEVNTARVEAGRARRERLVAEGRRKVALGALMLLVGLEADESVAVQGTLEPASTGPLPELSQWMTRARDGRRELVVAREELRAAEAGERLAAREAIPSPRLGVAYNREEDAHIVQGTLGLTLPLFQRNQAERGAARARAIQARAALEGMERRVAQEVQLAMERRRVADEALRSFTGEVLEAARENAELATEGYRAGQLDFLQLVLLRREALEARRGHIEALEELNAASAELERVVGAGLPALANEEARH</sequence>
<comment type="caution">
    <text evidence="3">The sequence shown here is derived from an EMBL/GenBank/DDBJ whole genome shotgun (WGS) entry which is preliminary data.</text>
</comment>
<dbReference type="Proteomes" id="UP000518300">
    <property type="component" value="Unassembled WGS sequence"/>
</dbReference>
<dbReference type="InterPro" id="IPR003423">
    <property type="entry name" value="OMP_efflux"/>
</dbReference>
<dbReference type="PANTHER" id="PTHR30203">
    <property type="entry name" value="OUTER MEMBRANE CATION EFFLUX PROTEIN"/>
    <property type="match status" value="1"/>
</dbReference>
<comment type="similarity">
    <text evidence="1">Belongs to the outer membrane factor (OMF) (TC 1.B.17) family.</text>
</comment>
<dbReference type="PANTHER" id="PTHR30203:SF24">
    <property type="entry name" value="BLR4935 PROTEIN"/>
    <property type="match status" value="1"/>
</dbReference>
<dbReference type="AlphaFoldDB" id="A0A848L6M9"/>
<feature type="chain" id="PRO_5032421065" evidence="2">
    <location>
        <begin position="26"/>
        <end position="424"/>
    </location>
</feature>
<organism evidence="3 4">
    <name type="scientific">Pyxidicoccus fallax</name>
    <dbReference type="NCBI Taxonomy" id="394095"/>
    <lineage>
        <taxon>Bacteria</taxon>
        <taxon>Pseudomonadati</taxon>
        <taxon>Myxococcota</taxon>
        <taxon>Myxococcia</taxon>
        <taxon>Myxococcales</taxon>
        <taxon>Cystobacterineae</taxon>
        <taxon>Myxococcaceae</taxon>
        <taxon>Pyxidicoccus</taxon>
    </lineage>
</organism>
<reference evidence="3 4" key="1">
    <citation type="submission" date="2020-04" db="EMBL/GenBank/DDBJ databases">
        <title>Draft genome of Pyxidicoccus fallax type strain.</title>
        <authorList>
            <person name="Whitworth D.E."/>
        </authorList>
    </citation>
    <scope>NUCLEOTIDE SEQUENCE [LARGE SCALE GENOMIC DNA]</scope>
    <source>
        <strain evidence="3 4">DSM 14698</strain>
    </source>
</reference>
<dbReference type="Gene3D" id="1.20.1600.10">
    <property type="entry name" value="Outer membrane efflux proteins (OEP)"/>
    <property type="match status" value="1"/>
</dbReference>
<proteinExistence type="inferred from homology"/>
<accession>A0A848L6M9</accession>
<dbReference type="EMBL" id="JABBJJ010000022">
    <property type="protein sequence ID" value="NMO14620.1"/>
    <property type="molecule type" value="Genomic_DNA"/>
</dbReference>
<name>A0A848L6M9_9BACT</name>
<dbReference type="InterPro" id="IPR010131">
    <property type="entry name" value="MdtP/NodT-like"/>
</dbReference>
<dbReference type="SUPFAM" id="SSF56954">
    <property type="entry name" value="Outer membrane efflux proteins (OEP)"/>
    <property type="match status" value="1"/>
</dbReference>